<organism evidence="6 7">
    <name type="scientific">Dyadobacter jejuensis</name>
    <dbReference type="NCBI Taxonomy" id="1082580"/>
    <lineage>
        <taxon>Bacteria</taxon>
        <taxon>Pseudomonadati</taxon>
        <taxon>Bacteroidota</taxon>
        <taxon>Cytophagia</taxon>
        <taxon>Cytophagales</taxon>
        <taxon>Spirosomataceae</taxon>
        <taxon>Dyadobacter</taxon>
    </lineage>
</organism>
<dbReference type="Pfam" id="PF07730">
    <property type="entry name" value="HisKA_3"/>
    <property type="match status" value="1"/>
</dbReference>
<dbReference type="GO" id="GO:0016020">
    <property type="term" value="C:membrane"/>
    <property type="evidence" value="ECO:0007669"/>
    <property type="project" value="InterPro"/>
</dbReference>
<keyword evidence="7" id="KW-1185">Reference proteome</keyword>
<evidence type="ECO:0000256" key="4">
    <source>
        <dbReference type="SAM" id="Phobius"/>
    </source>
</evidence>
<keyword evidence="4" id="KW-1133">Transmembrane helix</keyword>
<evidence type="ECO:0000313" key="6">
    <source>
        <dbReference type="EMBL" id="PWJ58863.1"/>
    </source>
</evidence>
<feature type="domain" description="Histidine kinase" evidence="5">
    <location>
        <begin position="411"/>
        <end position="599"/>
    </location>
</feature>
<protein>
    <submittedName>
        <fullName evidence="6">Tetratricopeptide repeat protein</fullName>
    </submittedName>
</protein>
<dbReference type="SUPFAM" id="SSF55874">
    <property type="entry name" value="ATPase domain of HSP90 chaperone/DNA topoisomerase II/histidine kinase"/>
    <property type="match status" value="1"/>
</dbReference>
<feature type="transmembrane region" description="Helical" evidence="4">
    <location>
        <begin position="364"/>
        <end position="384"/>
    </location>
</feature>
<sequence length="599" mass="69234">MSFIFRNQLHLLWIVLLVPLVGVLPLQGQPVDDVISSDKGLSALTSTGNFAKDTMLINKYNQLARKYLFHDASVTIRYAKEALALCQKNHWDRGKLDTYNLLSTYYLIDGSYDILREISNESYNLSIKLDLPVYKAYAERFLAESYAEYREFDKAYFYFESALATFIKYKADSAQALCLENIANYHREKNEWELAEENYNKAYQLNDQLNNPFGKASVLQSEGYMCLRRLQFQKAENLFYRALAINKSINNRYGLLNVYNDLNNFYYITNDFDKSIEIGKLALDFSKRYHSTLHTNWALNCLAKAYKKKNDLPTTVEYLEQISFLRRLTHQERIERQFTMSQLMFDNKQMDIEIQNKTIEEQNAIQVFLIGILVLSIIFAIFLWRANINLRKKNVEIKGALIKGQTLERKRVAAELHDSLGGTLASLNWYLYGIDKKILPDHERTIYNSIQQMVGKAYKDLRSLSHNLMPDDLETHGLVLTIQRLVDKLNENNEISFTFDVSGLDERLGSKVEFEMYSIILELTNNILKHAQAKLARIQIEADPQFINLTVSDDGIGLRVKTDGGMGLGNVRNRVQSLSGTLKIQIENGTFIFIKIPRT</sequence>
<dbReference type="CDD" id="cd16917">
    <property type="entry name" value="HATPase_UhpB-NarQ-NarX-like"/>
    <property type="match status" value="1"/>
</dbReference>
<dbReference type="Proteomes" id="UP000245880">
    <property type="component" value="Unassembled WGS sequence"/>
</dbReference>
<dbReference type="SMART" id="SM00028">
    <property type="entry name" value="TPR"/>
    <property type="match status" value="5"/>
</dbReference>
<dbReference type="PROSITE" id="PS50109">
    <property type="entry name" value="HIS_KIN"/>
    <property type="match status" value="1"/>
</dbReference>
<dbReference type="InterPro" id="IPR050482">
    <property type="entry name" value="Sensor_HK_TwoCompSys"/>
</dbReference>
<comment type="caution">
    <text evidence="6">The sequence shown here is derived from an EMBL/GenBank/DDBJ whole genome shotgun (WGS) entry which is preliminary data.</text>
</comment>
<dbReference type="Gene3D" id="1.25.40.10">
    <property type="entry name" value="Tetratricopeptide repeat domain"/>
    <property type="match status" value="1"/>
</dbReference>
<dbReference type="OrthoDB" id="613934at2"/>
<evidence type="ECO:0000313" key="7">
    <source>
        <dbReference type="Proteomes" id="UP000245880"/>
    </source>
</evidence>
<dbReference type="InterPro" id="IPR011990">
    <property type="entry name" value="TPR-like_helical_dom_sf"/>
</dbReference>
<dbReference type="EMBL" id="QGDT01000003">
    <property type="protein sequence ID" value="PWJ58863.1"/>
    <property type="molecule type" value="Genomic_DNA"/>
</dbReference>
<gene>
    <name evidence="6" type="ORF">CLV98_103230</name>
</gene>
<evidence type="ECO:0000256" key="2">
    <source>
        <dbReference type="ARBA" id="ARBA00022777"/>
    </source>
</evidence>
<dbReference type="SUPFAM" id="SSF48452">
    <property type="entry name" value="TPR-like"/>
    <property type="match status" value="2"/>
</dbReference>
<dbReference type="InterPro" id="IPR011712">
    <property type="entry name" value="Sig_transdc_His_kin_sub3_dim/P"/>
</dbReference>
<dbReference type="GO" id="GO:0046983">
    <property type="term" value="F:protein dimerization activity"/>
    <property type="evidence" value="ECO:0007669"/>
    <property type="project" value="InterPro"/>
</dbReference>
<dbReference type="Gene3D" id="3.30.565.10">
    <property type="entry name" value="Histidine kinase-like ATPase, C-terminal domain"/>
    <property type="match status" value="1"/>
</dbReference>
<reference evidence="6 7" key="1">
    <citation type="submission" date="2018-03" db="EMBL/GenBank/DDBJ databases">
        <title>Genomic Encyclopedia of Archaeal and Bacterial Type Strains, Phase II (KMG-II): from individual species to whole genera.</title>
        <authorList>
            <person name="Goeker M."/>
        </authorList>
    </citation>
    <scope>NUCLEOTIDE SEQUENCE [LARGE SCALE GENOMIC DNA]</scope>
    <source>
        <strain evidence="6 7">DSM 100346</strain>
    </source>
</reference>
<keyword evidence="4" id="KW-0812">Transmembrane</keyword>
<dbReference type="Gene3D" id="1.20.5.1930">
    <property type="match status" value="1"/>
</dbReference>
<keyword evidence="4" id="KW-0472">Membrane</keyword>
<dbReference type="PANTHER" id="PTHR24421">
    <property type="entry name" value="NITRATE/NITRITE SENSOR PROTEIN NARX-RELATED"/>
    <property type="match status" value="1"/>
</dbReference>
<evidence type="ECO:0000259" key="5">
    <source>
        <dbReference type="PROSITE" id="PS50109"/>
    </source>
</evidence>
<dbReference type="AlphaFoldDB" id="A0A316AMA2"/>
<evidence type="ECO:0000256" key="1">
    <source>
        <dbReference type="ARBA" id="ARBA00022679"/>
    </source>
</evidence>
<dbReference type="GO" id="GO:0000155">
    <property type="term" value="F:phosphorelay sensor kinase activity"/>
    <property type="evidence" value="ECO:0007669"/>
    <property type="project" value="InterPro"/>
</dbReference>
<keyword evidence="3" id="KW-0902">Two-component regulatory system</keyword>
<accession>A0A316AMA2</accession>
<keyword evidence="1" id="KW-0808">Transferase</keyword>
<dbReference type="RefSeq" id="WP_109673789.1">
    <property type="nucleotide sequence ID" value="NZ_QGDT01000003.1"/>
</dbReference>
<evidence type="ECO:0000256" key="3">
    <source>
        <dbReference type="ARBA" id="ARBA00023012"/>
    </source>
</evidence>
<keyword evidence="2" id="KW-0418">Kinase</keyword>
<dbReference type="InterPro" id="IPR005467">
    <property type="entry name" value="His_kinase_dom"/>
</dbReference>
<dbReference type="InterPro" id="IPR003594">
    <property type="entry name" value="HATPase_dom"/>
</dbReference>
<proteinExistence type="predicted"/>
<dbReference type="PANTHER" id="PTHR24421:SF55">
    <property type="entry name" value="SENSOR HISTIDINE KINASE YDFH"/>
    <property type="match status" value="1"/>
</dbReference>
<name>A0A316AMA2_9BACT</name>
<dbReference type="InterPro" id="IPR019734">
    <property type="entry name" value="TPR_rpt"/>
</dbReference>
<dbReference type="Pfam" id="PF02518">
    <property type="entry name" value="HATPase_c"/>
    <property type="match status" value="1"/>
</dbReference>
<dbReference type="SMART" id="SM00387">
    <property type="entry name" value="HATPase_c"/>
    <property type="match status" value="1"/>
</dbReference>
<dbReference type="InterPro" id="IPR036890">
    <property type="entry name" value="HATPase_C_sf"/>
</dbReference>